<feature type="region of interest" description="Disordered" evidence="1">
    <location>
        <begin position="85"/>
        <end position="182"/>
    </location>
</feature>
<name>A0A1S3J6H1_LINAN</name>
<sequence length="443" mass="49564">MLKISRFDLKLPAELVQTCAALRERELAKFIATNNEGEFQHTIEVKSEKEHFVNFELSNLEITFKDGRFVAQIAQVLKVFQAPEQESQQQQPAPSQQQPSNVGTVTSRGSFEKQSPNVTHSNERLVSPTSGPDAVNLFRNTQYRNSKEISASQNVSQTTSVQPRQMPNTGVNSNTAEEEDDDIIVVKDEDMISRRSKNVAEVTIEPSAAGEPSSSQPSQIYPYSLSQVHLNAPSTITSMTNTEQLVQPSTSQVGSNVPPPPTTPGQMFLHRKMARMQQVHHSPVRPLDYARAEKVKQLKAKILEKKVKHHSDMMLGQKFAPRTLQGSSAGSPRPLVNPLDHLTTKHKRNLRSLLTYGLQELSASCVAQRHLMPPMQTPGCKNKYKTESAVEYLMKVSELGFGTVETRGRVKVFKKRPFDELSQSSKELLARIFVEESAYKKTN</sequence>
<evidence type="ECO:0000313" key="3">
    <source>
        <dbReference type="RefSeq" id="XP_013406012.1"/>
    </source>
</evidence>
<dbReference type="GeneID" id="106170607"/>
<feature type="compositionally biased region" description="Polar residues" evidence="1">
    <location>
        <begin position="138"/>
        <end position="175"/>
    </location>
</feature>
<feature type="compositionally biased region" description="Low complexity" evidence="1">
    <location>
        <begin position="85"/>
        <end position="100"/>
    </location>
</feature>
<dbReference type="RefSeq" id="XP_013406012.1">
    <property type="nucleotide sequence ID" value="XM_013550558.1"/>
</dbReference>
<accession>A0A1S3J6H1</accession>
<feature type="compositionally biased region" description="Polar residues" evidence="1">
    <location>
        <begin position="101"/>
        <end position="120"/>
    </location>
</feature>
<organism evidence="2 3">
    <name type="scientific">Lingula anatina</name>
    <name type="common">Brachiopod</name>
    <name type="synonym">Lingula unguis</name>
    <dbReference type="NCBI Taxonomy" id="7574"/>
    <lineage>
        <taxon>Eukaryota</taxon>
        <taxon>Metazoa</taxon>
        <taxon>Spiralia</taxon>
        <taxon>Lophotrochozoa</taxon>
        <taxon>Brachiopoda</taxon>
        <taxon>Linguliformea</taxon>
        <taxon>Lingulata</taxon>
        <taxon>Lingulida</taxon>
        <taxon>Linguloidea</taxon>
        <taxon>Lingulidae</taxon>
        <taxon>Lingula</taxon>
    </lineage>
</organism>
<reference evidence="3" key="1">
    <citation type="submission" date="2025-08" db="UniProtKB">
        <authorList>
            <consortium name="RefSeq"/>
        </authorList>
    </citation>
    <scope>IDENTIFICATION</scope>
    <source>
        <tissue evidence="3">Gonads</tissue>
    </source>
</reference>
<proteinExistence type="predicted"/>
<protein>
    <submittedName>
        <fullName evidence="3">Uncharacterized protein LOC106170607 isoform X4</fullName>
    </submittedName>
</protein>
<gene>
    <name evidence="3" type="primary">LOC106170607</name>
</gene>
<dbReference type="OrthoDB" id="6077919at2759"/>
<evidence type="ECO:0000256" key="1">
    <source>
        <dbReference type="SAM" id="MobiDB-lite"/>
    </source>
</evidence>
<evidence type="ECO:0000313" key="2">
    <source>
        <dbReference type="Proteomes" id="UP000085678"/>
    </source>
</evidence>
<dbReference type="AlphaFoldDB" id="A0A1S3J6H1"/>
<keyword evidence="2" id="KW-1185">Reference proteome</keyword>
<dbReference type="Proteomes" id="UP000085678">
    <property type="component" value="Unplaced"/>
</dbReference>